<organism evidence="2 3">
    <name type="scientific">Austropuccinia psidii MF-1</name>
    <dbReference type="NCBI Taxonomy" id="1389203"/>
    <lineage>
        <taxon>Eukaryota</taxon>
        <taxon>Fungi</taxon>
        <taxon>Dikarya</taxon>
        <taxon>Basidiomycota</taxon>
        <taxon>Pucciniomycotina</taxon>
        <taxon>Pucciniomycetes</taxon>
        <taxon>Pucciniales</taxon>
        <taxon>Sphaerophragmiaceae</taxon>
        <taxon>Austropuccinia</taxon>
    </lineage>
</organism>
<proteinExistence type="predicted"/>
<keyword evidence="3" id="KW-1185">Reference proteome</keyword>
<name>A0A9Q3EQM3_9BASI</name>
<sequence length="196" mass="22073">MTSRRALLPGESPLWLYVNVDDIAIFGKDIEPFKPEVSMEFDIKDIGVANLILGIKVTQEDDLILLDQQHFCESLLDLYGMGDFCPVYNPLITNQHLSSESEEELSSFNILGILYRSAIGSSAYLGTATRRNLSYDVSSLSQFLEWPAMNHWKAFLHVLGYLKGTQDLALNYYKGSNSGIVAYSDTDWGNFPDTQR</sequence>
<reference evidence="2" key="1">
    <citation type="submission" date="2021-03" db="EMBL/GenBank/DDBJ databases">
        <title>Draft genome sequence of rust myrtle Austropuccinia psidii MF-1, a brazilian biotype.</title>
        <authorList>
            <person name="Quecine M.C."/>
            <person name="Pachon D.M.R."/>
            <person name="Bonatelli M.L."/>
            <person name="Correr F.H."/>
            <person name="Franceschini L.M."/>
            <person name="Leite T.F."/>
            <person name="Margarido G.R.A."/>
            <person name="Almeida C.A."/>
            <person name="Ferrarezi J.A."/>
            <person name="Labate C.A."/>
        </authorList>
    </citation>
    <scope>NUCLEOTIDE SEQUENCE</scope>
    <source>
        <strain evidence="2">MF-1</strain>
    </source>
</reference>
<feature type="domain" description="Reverse transcriptase Ty1/copia-type" evidence="1">
    <location>
        <begin position="10"/>
        <end position="92"/>
    </location>
</feature>
<accession>A0A9Q3EQM3</accession>
<dbReference type="EMBL" id="AVOT02033696">
    <property type="protein sequence ID" value="MBW0527640.1"/>
    <property type="molecule type" value="Genomic_DNA"/>
</dbReference>
<dbReference type="AlphaFoldDB" id="A0A9Q3EQM3"/>
<dbReference type="PANTHER" id="PTHR11439:SF455">
    <property type="entry name" value="RLK (RECEPTOR-LIKE PROTEIN KINASE) 8, PUTATIVE-RELATED"/>
    <property type="match status" value="1"/>
</dbReference>
<comment type="caution">
    <text evidence="2">The sequence shown here is derived from an EMBL/GenBank/DDBJ whole genome shotgun (WGS) entry which is preliminary data.</text>
</comment>
<dbReference type="InterPro" id="IPR013103">
    <property type="entry name" value="RVT_2"/>
</dbReference>
<dbReference type="Pfam" id="PF07727">
    <property type="entry name" value="RVT_2"/>
    <property type="match status" value="1"/>
</dbReference>
<evidence type="ECO:0000313" key="3">
    <source>
        <dbReference type="Proteomes" id="UP000765509"/>
    </source>
</evidence>
<evidence type="ECO:0000259" key="1">
    <source>
        <dbReference type="Pfam" id="PF07727"/>
    </source>
</evidence>
<gene>
    <name evidence="2" type="ORF">O181_067355</name>
</gene>
<protein>
    <recommendedName>
        <fullName evidence="1">Reverse transcriptase Ty1/copia-type domain-containing protein</fullName>
    </recommendedName>
</protein>
<evidence type="ECO:0000313" key="2">
    <source>
        <dbReference type="EMBL" id="MBW0527640.1"/>
    </source>
</evidence>
<dbReference type="Proteomes" id="UP000765509">
    <property type="component" value="Unassembled WGS sequence"/>
</dbReference>
<dbReference type="PANTHER" id="PTHR11439">
    <property type="entry name" value="GAG-POL-RELATED RETROTRANSPOSON"/>
    <property type="match status" value="1"/>
</dbReference>